<evidence type="ECO:0000256" key="1">
    <source>
        <dbReference type="SAM" id="MobiDB-lite"/>
    </source>
</evidence>
<feature type="region of interest" description="Disordered" evidence="1">
    <location>
        <begin position="225"/>
        <end position="245"/>
    </location>
</feature>
<gene>
    <name evidence="3" type="ORF">L201_003843</name>
</gene>
<proteinExistence type="predicted"/>
<sequence>MVKSVNLFSKPWQLWKQMSVSKSTIARASKKANVKNYIPSYHTSHIIGSDAEAAEYDAVGGGHIAEKYRMEKEIEKLGVPATFVCTGLFIDIARNAGELTERNLKVPYPLSSFQYIAQGLAEIAASQDFPSPTQSRTLSLIEFSPTGQEIVSAVEQVNGSSPELTIVSEEDNANRKSGKVTSPMPFYRLVAFMREKWGNGEVLGAELGGDIAEWKVSGKARSLVDRAKELKDNPPSPPVPPKAKS</sequence>
<evidence type="ECO:0000313" key="3">
    <source>
        <dbReference type="EMBL" id="WWC88928.1"/>
    </source>
</evidence>
<feature type="domain" description="NmrA-like" evidence="2">
    <location>
        <begin position="23"/>
        <end position="92"/>
    </location>
</feature>
<dbReference type="Gene3D" id="3.40.50.720">
    <property type="entry name" value="NAD(P)-binding Rossmann-like Domain"/>
    <property type="match status" value="1"/>
</dbReference>
<reference evidence="3 4" key="1">
    <citation type="submission" date="2024-01" db="EMBL/GenBank/DDBJ databases">
        <title>Comparative genomics of Cryptococcus and Kwoniella reveals pathogenesis evolution and contrasting modes of karyotype evolution via chromosome fusion or intercentromeric recombination.</title>
        <authorList>
            <person name="Coelho M.A."/>
            <person name="David-Palma M."/>
            <person name="Shea T."/>
            <person name="Bowers K."/>
            <person name="McGinley-Smith S."/>
            <person name="Mohammad A.W."/>
            <person name="Gnirke A."/>
            <person name="Yurkov A.M."/>
            <person name="Nowrousian M."/>
            <person name="Sun S."/>
            <person name="Cuomo C.A."/>
            <person name="Heitman J."/>
        </authorList>
    </citation>
    <scope>NUCLEOTIDE SEQUENCE [LARGE SCALE GENOMIC DNA]</scope>
    <source>
        <strain evidence="3 4">CBS 6074</strain>
    </source>
</reference>
<organism evidence="3 4">
    <name type="scientific">Kwoniella dendrophila CBS 6074</name>
    <dbReference type="NCBI Taxonomy" id="1295534"/>
    <lineage>
        <taxon>Eukaryota</taxon>
        <taxon>Fungi</taxon>
        <taxon>Dikarya</taxon>
        <taxon>Basidiomycota</taxon>
        <taxon>Agaricomycotina</taxon>
        <taxon>Tremellomycetes</taxon>
        <taxon>Tremellales</taxon>
        <taxon>Cryptococcaceae</taxon>
        <taxon>Kwoniella</taxon>
    </lineage>
</organism>
<dbReference type="InterPro" id="IPR036291">
    <property type="entry name" value="NAD(P)-bd_dom_sf"/>
</dbReference>
<dbReference type="GeneID" id="91094513"/>
<dbReference type="EMBL" id="CP144102">
    <property type="protein sequence ID" value="WWC88928.1"/>
    <property type="molecule type" value="Genomic_DNA"/>
</dbReference>
<evidence type="ECO:0000259" key="2">
    <source>
        <dbReference type="Pfam" id="PF05368"/>
    </source>
</evidence>
<dbReference type="AlphaFoldDB" id="A0AAX4JVR2"/>
<protein>
    <recommendedName>
        <fullName evidence="2">NmrA-like domain-containing protein</fullName>
    </recommendedName>
</protein>
<dbReference type="InterPro" id="IPR008030">
    <property type="entry name" value="NmrA-like"/>
</dbReference>
<dbReference type="Proteomes" id="UP001355207">
    <property type="component" value="Chromosome 5"/>
</dbReference>
<name>A0AAX4JVR2_9TREE</name>
<keyword evidence="4" id="KW-1185">Reference proteome</keyword>
<dbReference type="Pfam" id="PF05368">
    <property type="entry name" value="NmrA"/>
    <property type="match status" value="1"/>
</dbReference>
<dbReference type="SUPFAM" id="SSF51735">
    <property type="entry name" value="NAD(P)-binding Rossmann-fold domains"/>
    <property type="match status" value="1"/>
</dbReference>
<feature type="compositionally biased region" description="Pro residues" evidence="1">
    <location>
        <begin position="234"/>
        <end position="245"/>
    </location>
</feature>
<dbReference type="RefSeq" id="XP_066075691.1">
    <property type="nucleotide sequence ID" value="XM_066219594.1"/>
</dbReference>
<evidence type="ECO:0000313" key="4">
    <source>
        <dbReference type="Proteomes" id="UP001355207"/>
    </source>
</evidence>
<accession>A0AAX4JVR2</accession>